<dbReference type="EMBL" id="AP023322">
    <property type="protein sequence ID" value="BCI63703.1"/>
    <property type="molecule type" value="Genomic_DNA"/>
</dbReference>
<dbReference type="KEGG" id="copr:Cop2CBH44_20560"/>
<evidence type="ECO:0000313" key="1">
    <source>
        <dbReference type="EMBL" id="BCI63703.1"/>
    </source>
</evidence>
<accession>A0A7G1HXB6</accession>
<keyword evidence="2" id="KW-1185">Reference proteome</keyword>
<name>A0A7G1HXB6_9BACT</name>
<protein>
    <recommendedName>
        <fullName evidence="3">Transposase</fullName>
    </recommendedName>
</protein>
<dbReference type="Proteomes" id="UP000594042">
    <property type="component" value="Chromosome"/>
</dbReference>
<organism evidence="1 2">
    <name type="scientific">Coprobacter secundus subsp. similis</name>
    <dbReference type="NCBI Taxonomy" id="2751153"/>
    <lineage>
        <taxon>Bacteria</taxon>
        <taxon>Pseudomonadati</taxon>
        <taxon>Bacteroidota</taxon>
        <taxon>Bacteroidia</taxon>
        <taxon>Bacteroidales</taxon>
        <taxon>Barnesiellaceae</taxon>
        <taxon>Coprobacter</taxon>
    </lineage>
</organism>
<proteinExistence type="predicted"/>
<reference evidence="2" key="1">
    <citation type="submission" date="2020-07" db="EMBL/GenBank/DDBJ databases">
        <title>Complete genome sequencing of Coprobacter sp. strain 2CBH44.</title>
        <authorList>
            <person name="Sakamoto M."/>
            <person name="Murakami T."/>
            <person name="Mori H."/>
        </authorList>
    </citation>
    <scope>NUCLEOTIDE SEQUENCE [LARGE SCALE GENOMIC DNA]</scope>
    <source>
        <strain evidence="2">2CBH44</strain>
    </source>
</reference>
<sequence>MKQRKRTGSEPENITENLSSIAINGLPVCLNPDPDSRLTSIVKVVRLSSSPFFIEYSSGIQRGKNDKVDAKRIAIYASRFQDKVRYYEHPTEDIERLRNNLNSNAPCM</sequence>
<evidence type="ECO:0000313" key="2">
    <source>
        <dbReference type="Proteomes" id="UP000594042"/>
    </source>
</evidence>
<gene>
    <name evidence="1" type="ORF">Cop2CBH44_20560</name>
</gene>
<dbReference type="AlphaFoldDB" id="A0A7G1HXB6"/>
<evidence type="ECO:0008006" key="3">
    <source>
        <dbReference type="Google" id="ProtNLM"/>
    </source>
</evidence>